<dbReference type="AlphaFoldDB" id="A0A6J1X998"/>
<gene>
    <name evidence="8" type="primary">LOC113523074</name>
</gene>
<organism evidence="7 8">
    <name type="scientific">Galleria mellonella</name>
    <name type="common">Greater wax moth</name>
    <dbReference type="NCBI Taxonomy" id="7137"/>
    <lineage>
        <taxon>Eukaryota</taxon>
        <taxon>Metazoa</taxon>
        <taxon>Ecdysozoa</taxon>
        <taxon>Arthropoda</taxon>
        <taxon>Hexapoda</taxon>
        <taxon>Insecta</taxon>
        <taxon>Pterygota</taxon>
        <taxon>Neoptera</taxon>
        <taxon>Endopterygota</taxon>
        <taxon>Lepidoptera</taxon>
        <taxon>Glossata</taxon>
        <taxon>Ditrysia</taxon>
        <taxon>Pyraloidea</taxon>
        <taxon>Pyralidae</taxon>
        <taxon>Galleriinae</taxon>
        <taxon>Galleria</taxon>
    </lineage>
</organism>
<evidence type="ECO:0000256" key="3">
    <source>
        <dbReference type="ARBA" id="ARBA00022989"/>
    </source>
</evidence>
<dbReference type="InterPro" id="IPR005828">
    <property type="entry name" value="MFS_sugar_transport-like"/>
</dbReference>
<evidence type="ECO:0000256" key="5">
    <source>
        <dbReference type="SAM" id="Phobius"/>
    </source>
</evidence>
<dbReference type="Pfam" id="PF00083">
    <property type="entry name" value="Sugar_tr"/>
    <property type="match status" value="1"/>
</dbReference>
<dbReference type="PANTHER" id="PTHR24064">
    <property type="entry name" value="SOLUTE CARRIER FAMILY 22 MEMBER"/>
    <property type="match status" value="1"/>
</dbReference>
<evidence type="ECO:0000313" key="8">
    <source>
        <dbReference type="RefSeq" id="XP_026764743.2"/>
    </source>
</evidence>
<feature type="transmembrane region" description="Helical" evidence="5">
    <location>
        <begin position="162"/>
        <end position="179"/>
    </location>
</feature>
<dbReference type="Proteomes" id="UP001652740">
    <property type="component" value="Unplaced"/>
</dbReference>
<keyword evidence="4 5" id="KW-0472">Membrane</keyword>
<dbReference type="InterPro" id="IPR036259">
    <property type="entry name" value="MFS_trans_sf"/>
</dbReference>
<dbReference type="InParanoid" id="A0A6J1X998"/>
<evidence type="ECO:0000256" key="2">
    <source>
        <dbReference type="ARBA" id="ARBA00022692"/>
    </source>
</evidence>
<sequence length="565" mass="62992">MTEKSANIEASEALNIKASKDDVMERIIQHVGEMGTYQRWLVLAMCPFGMALSFIYCVPMFATATPQKHWCRVPELQHLDIDLRRNLSIPGAATGSDWNRCMVYNTNWTKVLETLKPPPPETPTVPCQYGWEFLYDDIPYETVASERGWVCDQASYVPLSQAIFFVGSLVGCCLFGWMGDTYGRLPAFIAANIVGFVGSIASIVSKGVWDYTASKFLCGMANDSCYVMLYILVLEYVGPGHRTWVTNMTMALFCGGGAVLTPVLALWVQDWRKLVLVTSLPMLLALGTPWTVPESVRWLASSDKMERATTVLRKFEKVNKKQIPEDVYTEFIASSKIKSNSDESMKALLKSPPLRNSMIAIILVTMLTCIAFDGILRLSENIGDNFFVTFALSSMAEIPALGVVVLTLDRFGRRTVTVVTLLLAAMFSFLCAFFARGPAQMTLAVVMRFFVNMAMSAETQIVPEMLPTAVRTSGNSLVHVTFYIGTIFSSYIVFLGRYWQPLPLLLFGLMCVVSGAIALLLPETKGRAMPQTIAEGERLVRETVLCAKRTREDTYREIPLIIYNK</sequence>
<feature type="transmembrane region" description="Helical" evidence="5">
    <location>
        <begin position="415"/>
        <end position="435"/>
    </location>
</feature>
<dbReference type="GO" id="GO:0022857">
    <property type="term" value="F:transmembrane transporter activity"/>
    <property type="evidence" value="ECO:0007669"/>
    <property type="project" value="InterPro"/>
</dbReference>
<dbReference type="InterPro" id="IPR020846">
    <property type="entry name" value="MFS_dom"/>
</dbReference>
<keyword evidence="7" id="KW-1185">Reference proteome</keyword>
<feature type="transmembrane region" description="Helical" evidence="5">
    <location>
        <begin position="387"/>
        <end position="408"/>
    </location>
</feature>
<feature type="transmembrane region" description="Helical" evidence="5">
    <location>
        <begin position="477"/>
        <end position="496"/>
    </location>
</feature>
<dbReference type="SUPFAM" id="SSF103473">
    <property type="entry name" value="MFS general substrate transporter"/>
    <property type="match status" value="1"/>
</dbReference>
<feature type="transmembrane region" description="Helical" evidence="5">
    <location>
        <begin position="502"/>
        <end position="521"/>
    </location>
</feature>
<dbReference type="PROSITE" id="PS50850">
    <property type="entry name" value="MFS"/>
    <property type="match status" value="1"/>
</dbReference>
<dbReference type="RefSeq" id="XP_026764743.2">
    <property type="nucleotide sequence ID" value="XM_026908942.3"/>
</dbReference>
<dbReference type="Gene3D" id="1.20.1250.20">
    <property type="entry name" value="MFS general substrate transporter like domains"/>
    <property type="match status" value="1"/>
</dbReference>
<feature type="transmembrane region" description="Helical" evidence="5">
    <location>
        <begin position="354"/>
        <end position="375"/>
    </location>
</feature>
<name>A0A6J1X998_GALME</name>
<feature type="transmembrane region" description="Helical" evidence="5">
    <location>
        <begin position="185"/>
        <end position="204"/>
    </location>
</feature>
<feature type="transmembrane region" description="Helical" evidence="5">
    <location>
        <begin position="244"/>
        <end position="268"/>
    </location>
</feature>
<evidence type="ECO:0000256" key="1">
    <source>
        <dbReference type="ARBA" id="ARBA00004141"/>
    </source>
</evidence>
<evidence type="ECO:0000259" key="6">
    <source>
        <dbReference type="PROSITE" id="PS50850"/>
    </source>
</evidence>
<proteinExistence type="predicted"/>
<dbReference type="InterPro" id="IPR005829">
    <property type="entry name" value="Sugar_transporter_CS"/>
</dbReference>
<dbReference type="GeneID" id="113523074"/>
<feature type="transmembrane region" description="Helical" evidence="5">
    <location>
        <begin position="216"/>
        <end position="238"/>
    </location>
</feature>
<evidence type="ECO:0000256" key="4">
    <source>
        <dbReference type="ARBA" id="ARBA00023136"/>
    </source>
</evidence>
<dbReference type="GO" id="GO:0016020">
    <property type="term" value="C:membrane"/>
    <property type="evidence" value="ECO:0007669"/>
    <property type="project" value="UniProtKB-SubCell"/>
</dbReference>
<dbReference type="PROSITE" id="PS00216">
    <property type="entry name" value="SUGAR_TRANSPORT_1"/>
    <property type="match status" value="1"/>
</dbReference>
<comment type="subcellular location">
    <subcellularLocation>
        <location evidence="1">Membrane</location>
        <topology evidence="1">Multi-pass membrane protein</topology>
    </subcellularLocation>
</comment>
<accession>A0A6J1X998</accession>
<feature type="domain" description="Major facilitator superfamily (MFS) profile" evidence="6">
    <location>
        <begin position="102"/>
        <end position="526"/>
    </location>
</feature>
<feature type="transmembrane region" description="Helical" evidence="5">
    <location>
        <begin position="40"/>
        <end position="62"/>
    </location>
</feature>
<keyword evidence="3 5" id="KW-1133">Transmembrane helix</keyword>
<protein>
    <submittedName>
        <fullName evidence="8">Organic cation transporter protein-like</fullName>
    </submittedName>
</protein>
<keyword evidence="2 5" id="KW-0812">Transmembrane</keyword>
<evidence type="ECO:0000313" key="7">
    <source>
        <dbReference type="Proteomes" id="UP001652740"/>
    </source>
</evidence>
<reference evidence="8" key="1">
    <citation type="submission" date="2025-08" db="UniProtKB">
        <authorList>
            <consortium name="RefSeq"/>
        </authorList>
    </citation>
    <scope>IDENTIFICATION</scope>
    <source>
        <tissue evidence="8">Whole larvae</tissue>
    </source>
</reference>
<dbReference type="KEGG" id="gmw:113523074"/>